<dbReference type="InterPro" id="IPR051262">
    <property type="entry name" value="SMP-30/CGR1_Lactonase"/>
</dbReference>
<sequence length="309" mass="33478" precursor="true">MSLGLKVISSCLFALMLSCVVLTTVSAQVPTPLGKVTKLAGGFRFTEGPAWDGVDSLYFSDMPNGATHRWSESDGVTLVRQARHNSNGIVVTQKGGLVFCEGGRRIVLRQPDGEEKVLADQCEGRPLGMPNDLWMAPTGIVYFTIPIIKSSQADRFPEDALSGTICVLSSDFTDVREVGYGLKNANGIVGSADGKRLYVADPRAQKCYRYQIGADGSLSDQQVAAARFSDGLTLDEHGNLYTTSNEGVRVFSLEGEEIALIETPEIPANMTFGGRDGRTLFITARTSLYAVRMNVRGDYTTQNNNESLK</sequence>
<keyword evidence="5" id="KW-1185">Reference proteome</keyword>
<dbReference type="InterPro" id="IPR011042">
    <property type="entry name" value="6-blade_b-propeller_TolB-like"/>
</dbReference>
<accession>A0A518C3E3</accession>
<keyword evidence="1 4" id="KW-0378">Hydrolase</keyword>
<dbReference type="AlphaFoldDB" id="A0A518C3E3"/>
<evidence type="ECO:0000313" key="4">
    <source>
        <dbReference type="EMBL" id="QDU73752.1"/>
    </source>
</evidence>
<evidence type="ECO:0000259" key="3">
    <source>
        <dbReference type="Pfam" id="PF08450"/>
    </source>
</evidence>
<evidence type="ECO:0000256" key="1">
    <source>
        <dbReference type="ARBA" id="ARBA00022801"/>
    </source>
</evidence>
<dbReference type="PROSITE" id="PS51257">
    <property type="entry name" value="PROKAR_LIPOPROTEIN"/>
    <property type="match status" value="1"/>
</dbReference>
<protein>
    <submittedName>
        <fullName evidence="4">Gluconolactonase</fullName>
        <ecNumber evidence="4">3.1.1.17</ecNumber>
    </submittedName>
</protein>
<dbReference type="RefSeq" id="WP_144970787.1">
    <property type="nucleotide sequence ID" value="NZ_CP036289.1"/>
</dbReference>
<keyword evidence="2" id="KW-0732">Signal</keyword>
<feature type="signal peptide" evidence="2">
    <location>
        <begin position="1"/>
        <end position="27"/>
    </location>
</feature>
<dbReference type="Pfam" id="PF08450">
    <property type="entry name" value="SGL"/>
    <property type="match status" value="1"/>
</dbReference>
<dbReference type="OrthoDB" id="272794at2"/>
<dbReference type="SUPFAM" id="SSF63829">
    <property type="entry name" value="Calcium-dependent phosphotriesterase"/>
    <property type="match status" value="1"/>
</dbReference>
<dbReference type="PANTHER" id="PTHR47572">
    <property type="entry name" value="LIPOPROTEIN-RELATED"/>
    <property type="match status" value="1"/>
</dbReference>
<evidence type="ECO:0000256" key="2">
    <source>
        <dbReference type="SAM" id="SignalP"/>
    </source>
</evidence>
<dbReference type="Gene3D" id="2.120.10.30">
    <property type="entry name" value="TolB, C-terminal domain"/>
    <property type="match status" value="1"/>
</dbReference>
<dbReference type="GO" id="GO:0004341">
    <property type="term" value="F:gluconolactonase activity"/>
    <property type="evidence" value="ECO:0007669"/>
    <property type="project" value="UniProtKB-EC"/>
</dbReference>
<feature type="domain" description="SMP-30/Gluconolactonase/LRE-like region" evidence="3">
    <location>
        <begin position="45"/>
        <end position="284"/>
    </location>
</feature>
<gene>
    <name evidence="4" type="primary">gnl_1</name>
    <name evidence="4" type="ORF">Pan97_07510</name>
</gene>
<proteinExistence type="predicted"/>
<name>A0A518C3E3_9BACT</name>
<organism evidence="4 5">
    <name type="scientific">Bremerella volcania</name>
    <dbReference type="NCBI Taxonomy" id="2527984"/>
    <lineage>
        <taxon>Bacteria</taxon>
        <taxon>Pseudomonadati</taxon>
        <taxon>Planctomycetota</taxon>
        <taxon>Planctomycetia</taxon>
        <taxon>Pirellulales</taxon>
        <taxon>Pirellulaceae</taxon>
        <taxon>Bremerella</taxon>
    </lineage>
</organism>
<dbReference type="PANTHER" id="PTHR47572:SF4">
    <property type="entry name" value="LACTONASE DRP35"/>
    <property type="match status" value="1"/>
</dbReference>
<evidence type="ECO:0000313" key="5">
    <source>
        <dbReference type="Proteomes" id="UP000318626"/>
    </source>
</evidence>
<feature type="chain" id="PRO_5022052830" evidence="2">
    <location>
        <begin position="28"/>
        <end position="309"/>
    </location>
</feature>
<reference evidence="5" key="1">
    <citation type="submission" date="2019-02" db="EMBL/GenBank/DDBJ databases">
        <title>Deep-cultivation of Planctomycetes and their phenomic and genomic characterization uncovers novel biology.</title>
        <authorList>
            <person name="Wiegand S."/>
            <person name="Jogler M."/>
            <person name="Boedeker C."/>
            <person name="Pinto D."/>
            <person name="Vollmers J."/>
            <person name="Rivas-Marin E."/>
            <person name="Kohn T."/>
            <person name="Peeters S.H."/>
            <person name="Heuer A."/>
            <person name="Rast P."/>
            <person name="Oberbeckmann S."/>
            <person name="Bunk B."/>
            <person name="Jeske O."/>
            <person name="Meyerdierks A."/>
            <person name="Storesund J.E."/>
            <person name="Kallscheuer N."/>
            <person name="Luecker S."/>
            <person name="Lage O.M."/>
            <person name="Pohl T."/>
            <person name="Merkel B.J."/>
            <person name="Hornburger P."/>
            <person name="Mueller R.-W."/>
            <person name="Bruemmer F."/>
            <person name="Labrenz M."/>
            <person name="Spormann A.M."/>
            <person name="Op den Camp H."/>
            <person name="Overmann J."/>
            <person name="Amann R."/>
            <person name="Jetten M.S.M."/>
            <person name="Mascher T."/>
            <person name="Medema M.H."/>
            <person name="Devos D.P."/>
            <person name="Kaster A.-K."/>
            <person name="Ovreas L."/>
            <person name="Rohde M."/>
            <person name="Galperin M.Y."/>
            <person name="Jogler C."/>
        </authorList>
    </citation>
    <scope>NUCLEOTIDE SEQUENCE [LARGE SCALE GENOMIC DNA]</scope>
    <source>
        <strain evidence="5">Pan97</strain>
    </source>
</reference>
<dbReference type="EMBL" id="CP036289">
    <property type="protein sequence ID" value="QDU73752.1"/>
    <property type="molecule type" value="Genomic_DNA"/>
</dbReference>
<dbReference type="InterPro" id="IPR013658">
    <property type="entry name" value="SGL"/>
</dbReference>
<dbReference type="KEGG" id="bvo:Pan97_07510"/>
<dbReference type="EC" id="3.1.1.17" evidence="4"/>
<dbReference type="Proteomes" id="UP000318626">
    <property type="component" value="Chromosome"/>
</dbReference>